<comment type="caution">
    <text evidence="5">The sequence shown here is derived from an EMBL/GenBank/DDBJ whole genome shotgun (WGS) entry which is preliminary data.</text>
</comment>
<protein>
    <recommendedName>
        <fullName evidence="7">Replication factor A protein 3</fullName>
    </recommendedName>
</protein>
<dbReference type="InterPro" id="IPR012340">
    <property type="entry name" value="NA-bd_OB-fold"/>
</dbReference>
<dbReference type="GO" id="GO:0006281">
    <property type="term" value="P:DNA repair"/>
    <property type="evidence" value="ECO:0007669"/>
    <property type="project" value="InterPro"/>
</dbReference>
<dbReference type="GO" id="GO:0006310">
    <property type="term" value="P:DNA recombination"/>
    <property type="evidence" value="ECO:0007669"/>
    <property type="project" value="InterPro"/>
</dbReference>
<dbReference type="GO" id="GO:0006260">
    <property type="term" value="P:DNA replication"/>
    <property type="evidence" value="ECO:0007669"/>
    <property type="project" value="InterPro"/>
</dbReference>
<sequence>MAPGPATTSDSNPAVLPTSGVAGAPSQPRRAARPRPAARPARTALRFRPGRTAPPSHRSPFSFTPSPSPRARRRRRKGLLRPPSASCDRIDGMAGVDASSPSALVNGETLNMFVGRRVRTVVQVQRNEGGIVVGQSTDGHQLTIKGVSDPIHAPNFMEVVGIAEGNQAIRAEVCTDFGVNFDPKVFDELCKLSNDKFKHMFL</sequence>
<dbReference type="Pfam" id="PF08661">
    <property type="entry name" value="Rep_fac-A_3"/>
    <property type="match status" value="1"/>
</dbReference>
<evidence type="ECO:0000256" key="2">
    <source>
        <dbReference type="ARBA" id="ARBA00009761"/>
    </source>
</evidence>
<dbReference type="EMBL" id="RWGY01000026">
    <property type="protein sequence ID" value="TVU22421.1"/>
    <property type="molecule type" value="Genomic_DNA"/>
</dbReference>
<evidence type="ECO:0000313" key="5">
    <source>
        <dbReference type="EMBL" id="TVU22421.1"/>
    </source>
</evidence>
<gene>
    <name evidence="5" type="ORF">EJB05_32115</name>
</gene>
<reference evidence="5 6" key="1">
    <citation type="journal article" date="2019" name="Sci. Rep.">
        <title>A high-quality genome of Eragrostis curvula grass provides insights into Poaceae evolution and supports new strategies to enhance forage quality.</title>
        <authorList>
            <person name="Carballo J."/>
            <person name="Santos B.A.C.M."/>
            <person name="Zappacosta D."/>
            <person name="Garbus I."/>
            <person name="Selva J.P."/>
            <person name="Gallo C.A."/>
            <person name="Diaz A."/>
            <person name="Albertini E."/>
            <person name="Caccamo M."/>
            <person name="Echenique V."/>
        </authorList>
    </citation>
    <scope>NUCLEOTIDE SEQUENCE [LARGE SCALE GENOMIC DNA]</scope>
    <source>
        <strain evidence="6">cv. Victoria</strain>
        <tissue evidence="5">Leaf</tissue>
    </source>
</reference>
<dbReference type="PANTHER" id="PTHR47058:SF3">
    <property type="entry name" value="REPLICATION PROTEIN A 14 KDA SUBUNIT A-RELATED"/>
    <property type="match status" value="1"/>
</dbReference>
<evidence type="ECO:0000256" key="3">
    <source>
        <dbReference type="ARBA" id="ARBA00023242"/>
    </source>
</evidence>
<dbReference type="SUPFAM" id="SSF50249">
    <property type="entry name" value="Nucleic acid-binding proteins"/>
    <property type="match status" value="1"/>
</dbReference>
<dbReference type="Proteomes" id="UP000324897">
    <property type="component" value="Unassembled WGS sequence"/>
</dbReference>
<comment type="subcellular location">
    <subcellularLocation>
        <location evidence="1">Nucleus</location>
    </subcellularLocation>
</comment>
<dbReference type="CDD" id="cd04479">
    <property type="entry name" value="RPA3"/>
    <property type="match status" value="1"/>
</dbReference>
<evidence type="ECO:0000313" key="6">
    <source>
        <dbReference type="Proteomes" id="UP000324897"/>
    </source>
</evidence>
<feature type="compositionally biased region" description="Basic residues" evidence="4">
    <location>
        <begin position="70"/>
        <end position="79"/>
    </location>
</feature>
<organism evidence="5 6">
    <name type="scientific">Eragrostis curvula</name>
    <name type="common">weeping love grass</name>
    <dbReference type="NCBI Taxonomy" id="38414"/>
    <lineage>
        <taxon>Eukaryota</taxon>
        <taxon>Viridiplantae</taxon>
        <taxon>Streptophyta</taxon>
        <taxon>Embryophyta</taxon>
        <taxon>Tracheophyta</taxon>
        <taxon>Spermatophyta</taxon>
        <taxon>Magnoliopsida</taxon>
        <taxon>Liliopsida</taxon>
        <taxon>Poales</taxon>
        <taxon>Poaceae</taxon>
        <taxon>PACMAD clade</taxon>
        <taxon>Chloridoideae</taxon>
        <taxon>Eragrostideae</taxon>
        <taxon>Eragrostidinae</taxon>
        <taxon>Eragrostis</taxon>
    </lineage>
</organism>
<feature type="compositionally biased region" description="Low complexity" evidence="4">
    <location>
        <begin position="22"/>
        <end position="47"/>
    </location>
</feature>
<dbReference type="AlphaFoldDB" id="A0A5J9UGP6"/>
<evidence type="ECO:0000256" key="4">
    <source>
        <dbReference type="SAM" id="MobiDB-lite"/>
    </source>
</evidence>
<feature type="region of interest" description="Disordered" evidence="4">
    <location>
        <begin position="1"/>
        <end position="92"/>
    </location>
</feature>
<dbReference type="Gramene" id="TVU22421">
    <property type="protein sequence ID" value="TVU22421"/>
    <property type="gene ID" value="EJB05_32115"/>
</dbReference>
<evidence type="ECO:0008006" key="7">
    <source>
        <dbReference type="Google" id="ProtNLM"/>
    </source>
</evidence>
<dbReference type="InterPro" id="IPR013970">
    <property type="entry name" value="Rfa2"/>
</dbReference>
<keyword evidence="3" id="KW-0539">Nucleus</keyword>
<feature type="non-terminal residue" evidence="5">
    <location>
        <position position="1"/>
    </location>
</feature>
<proteinExistence type="inferred from homology"/>
<dbReference type="GO" id="GO:0003677">
    <property type="term" value="F:DNA binding"/>
    <property type="evidence" value="ECO:0007669"/>
    <property type="project" value="InterPro"/>
</dbReference>
<evidence type="ECO:0000256" key="1">
    <source>
        <dbReference type="ARBA" id="ARBA00004123"/>
    </source>
</evidence>
<accession>A0A5J9UGP6</accession>
<dbReference type="Gene3D" id="2.40.50.140">
    <property type="entry name" value="Nucleic acid-binding proteins"/>
    <property type="match status" value="1"/>
</dbReference>
<dbReference type="GO" id="GO:0031981">
    <property type="term" value="C:nuclear lumen"/>
    <property type="evidence" value="ECO:0007669"/>
    <property type="project" value="UniProtKB-ARBA"/>
</dbReference>
<dbReference type="OrthoDB" id="188186at2759"/>
<name>A0A5J9UGP6_9POAL</name>
<feature type="compositionally biased region" description="Polar residues" evidence="4">
    <location>
        <begin position="1"/>
        <end position="12"/>
    </location>
</feature>
<keyword evidence="6" id="KW-1185">Reference proteome</keyword>
<comment type="similarity">
    <text evidence="2">Belongs to the replication factor A protein 3 family.</text>
</comment>
<dbReference type="PANTHER" id="PTHR47058">
    <property type="entry name" value="REPLICATION PROTEIN A 14 KDA SUBUNIT A-RELATED"/>
    <property type="match status" value="1"/>
</dbReference>
<feature type="compositionally biased region" description="Low complexity" evidence="4">
    <location>
        <begin position="54"/>
        <end position="65"/>
    </location>
</feature>